<dbReference type="PROSITE" id="PS51257">
    <property type="entry name" value="PROKAR_LIPOPROTEIN"/>
    <property type="match status" value="1"/>
</dbReference>
<dbReference type="AlphaFoldDB" id="A0A7S8C9H2"/>
<proteinExistence type="predicted"/>
<keyword evidence="2" id="KW-1185">Reference proteome</keyword>
<gene>
    <name evidence="1" type="ORF">G8O30_02390</name>
</gene>
<evidence type="ECO:0008006" key="3">
    <source>
        <dbReference type="Google" id="ProtNLM"/>
    </source>
</evidence>
<dbReference type="EMBL" id="CP049742">
    <property type="protein sequence ID" value="QPC45886.1"/>
    <property type="molecule type" value="Genomic_DNA"/>
</dbReference>
<reference evidence="1 2" key="1">
    <citation type="submission" date="2019-07" db="EMBL/GenBank/DDBJ databases">
        <title>Genome sequence of 2 isolates from Red Sea Mangroves.</title>
        <authorList>
            <person name="Sefrji F."/>
            <person name="Michoud G."/>
            <person name="Merlino G."/>
            <person name="Daffonchio D."/>
        </authorList>
    </citation>
    <scope>NUCLEOTIDE SEQUENCE [LARGE SCALE GENOMIC DNA]</scope>
    <source>
        <strain evidence="1 2">R1DC41</strain>
    </source>
</reference>
<protein>
    <recommendedName>
        <fullName evidence="3">Lipoprotein</fullName>
    </recommendedName>
</protein>
<evidence type="ECO:0000313" key="1">
    <source>
        <dbReference type="EMBL" id="QPC45886.1"/>
    </source>
</evidence>
<dbReference type="RefSeq" id="WP_239673404.1">
    <property type="nucleotide sequence ID" value="NZ_CP049742.1"/>
</dbReference>
<accession>A0A7S8C9H2</accession>
<evidence type="ECO:0000313" key="2">
    <source>
        <dbReference type="Proteomes" id="UP000593626"/>
    </source>
</evidence>
<sequence>MKKTIHIVTLIIVSILITGCDLVGSSNELPLEMVAYNSLTREEQKQIPVSPKDSSVQVLSVDETIKSYLPNDYKDDKVHAVIFRGTETDNEGNLTVFLGQDRKSVIGKGNY</sequence>
<name>A0A7S8C9H2_9BACI</name>
<dbReference type="KEGG" id="mcui:G8O30_02390"/>
<organism evidence="1 2">
    <name type="scientific">Mangrovibacillus cuniculi</name>
    <dbReference type="NCBI Taxonomy" id="2593652"/>
    <lineage>
        <taxon>Bacteria</taxon>
        <taxon>Bacillati</taxon>
        <taxon>Bacillota</taxon>
        <taxon>Bacilli</taxon>
        <taxon>Bacillales</taxon>
        <taxon>Bacillaceae</taxon>
        <taxon>Mangrovibacillus</taxon>
    </lineage>
</organism>
<dbReference type="Proteomes" id="UP000593626">
    <property type="component" value="Chromosome"/>
</dbReference>